<comment type="caution">
    <text evidence="2">The sequence shown here is derived from an EMBL/GenBank/DDBJ whole genome shotgun (WGS) entry which is preliminary data.</text>
</comment>
<evidence type="ECO:0000313" key="3">
    <source>
        <dbReference type="Proteomes" id="UP000256873"/>
    </source>
</evidence>
<organism evidence="2 3">
    <name type="scientific">Microcystis flos-aquae TF09</name>
    <dbReference type="NCBI Taxonomy" id="2060473"/>
    <lineage>
        <taxon>Bacteria</taxon>
        <taxon>Bacillati</taxon>
        <taxon>Cyanobacteriota</taxon>
        <taxon>Cyanophyceae</taxon>
        <taxon>Oscillatoriophycideae</taxon>
        <taxon>Chroococcales</taxon>
        <taxon>Microcystaceae</taxon>
        <taxon>Microcystis</taxon>
    </lineage>
</organism>
<name>A0A3E0KWC8_9CHRO</name>
<dbReference type="InterPro" id="IPR041049">
    <property type="entry name" value="DUF5615"/>
</dbReference>
<proteinExistence type="predicted"/>
<reference evidence="2 3" key="1">
    <citation type="submission" date="2017-10" db="EMBL/GenBank/DDBJ databases">
        <title>A large-scale comparative metagenomic study reveals the eutrophication-driven functional interactions in six Microcystis-epibionts communities.</title>
        <authorList>
            <person name="Li Q."/>
            <person name="Lin F."/>
        </authorList>
    </citation>
    <scope>NUCLEOTIDE SEQUENCE [LARGE SCALE GENOMIC DNA]</scope>
    <source>
        <strain evidence="2">TF09</strain>
    </source>
</reference>
<dbReference type="AlphaFoldDB" id="A0A3E0KWC8"/>
<evidence type="ECO:0000259" key="1">
    <source>
        <dbReference type="Pfam" id="PF18480"/>
    </source>
</evidence>
<dbReference type="Pfam" id="PF18480">
    <property type="entry name" value="DUF5615"/>
    <property type="match status" value="1"/>
</dbReference>
<dbReference type="EMBL" id="QQWC01000007">
    <property type="protein sequence ID" value="REJ39396.1"/>
    <property type="molecule type" value="Genomic_DNA"/>
</dbReference>
<accession>A0A3E0KWC8</accession>
<gene>
    <name evidence="2" type="ORF">DWQ54_21730</name>
</gene>
<evidence type="ECO:0000313" key="2">
    <source>
        <dbReference type="EMBL" id="REJ39396.1"/>
    </source>
</evidence>
<protein>
    <recommendedName>
        <fullName evidence="1">DUF5615 domain-containing protein</fullName>
    </recommendedName>
</protein>
<sequence length="123" mass="13940">MTQLRLYLDEDMMSHSLVQALANRGVDVTTVLTEGREGLSDEEQLKWAASQNRVICTANVADFVQLHIQFIETNETHKGILIIPQQQYSISQCLRGLMTFISAYKPESVTNQIYFLSSFLISP</sequence>
<feature type="domain" description="DUF5615" evidence="1">
    <location>
        <begin position="5"/>
        <end position="113"/>
    </location>
</feature>
<dbReference type="Proteomes" id="UP000256873">
    <property type="component" value="Unassembled WGS sequence"/>
</dbReference>